<dbReference type="Proteomes" id="UP000318815">
    <property type="component" value="Unassembled WGS sequence"/>
</dbReference>
<feature type="signal peptide" evidence="2">
    <location>
        <begin position="1"/>
        <end position="25"/>
    </location>
</feature>
<reference evidence="3 4" key="1">
    <citation type="submission" date="2019-08" db="EMBL/GenBank/DDBJ databases">
        <title>Whole genome sequencing of chitin degrading bacteria Chitinophaga pinensis YS16.</title>
        <authorList>
            <person name="Singh R.P."/>
            <person name="Manchanda G."/>
            <person name="Maurya I.K."/>
            <person name="Joshi N.K."/>
            <person name="Srivastava A.K."/>
        </authorList>
    </citation>
    <scope>NUCLEOTIDE SEQUENCE [LARGE SCALE GENOMIC DNA]</scope>
    <source>
        <strain evidence="3 4">YS-16</strain>
    </source>
</reference>
<keyword evidence="1" id="KW-0472">Membrane</keyword>
<evidence type="ECO:0000313" key="4">
    <source>
        <dbReference type="Proteomes" id="UP000318815"/>
    </source>
</evidence>
<evidence type="ECO:0000313" key="3">
    <source>
        <dbReference type="EMBL" id="TWV95151.1"/>
    </source>
</evidence>
<accession>A0A5C6LKT0</accession>
<dbReference type="EMBL" id="VOHS01000041">
    <property type="protein sequence ID" value="TWV95151.1"/>
    <property type="molecule type" value="Genomic_DNA"/>
</dbReference>
<evidence type="ECO:0000256" key="1">
    <source>
        <dbReference type="SAM" id="Phobius"/>
    </source>
</evidence>
<feature type="transmembrane region" description="Helical" evidence="1">
    <location>
        <begin position="170"/>
        <end position="190"/>
    </location>
</feature>
<dbReference type="OrthoDB" id="1121912at2"/>
<gene>
    <name evidence="3" type="ORF">FEF09_24750</name>
</gene>
<dbReference type="AlphaFoldDB" id="A0A5C6LKT0"/>
<keyword evidence="1" id="KW-1133">Transmembrane helix</keyword>
<keyword evidence="4" id="KW-1185">Reference proteome</keyword>
<comment type="caution">
    <text evidence="3">The sequence shown here is derived from an EMBL/GenBank/DDBJ whole genome shotgun (WGS) entry which is preliminary data.</text>
</comment>
<keyword evidence="2" id="KW-0732">Signal</keyword>
<organism evidence="3 4">
    <name type="scientific">Chitinophaga pinensis</name>
    <dbReference type="NCBI Taxonomy" id="79329"/>
    <lineage>
        <taxon>Bacteria</taxon>
        <taxon>Pseudomonadati</taxon>
        <taxon>Bacteroidota</taxon>
        <taxon>Chitinophagia</taxon>
        <taxon>Chitinophagales</taxon>
        <taxon>Chitinophagaceae</taxon>
        <taxon>Chitinophaga</taxon>
    </lineage>
</organism>
<name>A0A5C6LKT0_9BACT</name>
<feature type="chain" id="PRO_5022750647" evidence="2">
    <location>
        <begin position="26"/>
        <end position="191"/>
    </location>
</feature>
<sequence length="191" mass="21742">MKPLSIHHKLLLVLFLCLAVQQGYSQDMLKTFKDSSGTSVYSVYRGDTLLIHCDTAFIVNKNTFNIYKKYYDKTRQGSSSFKGIMDSYESMIRQQDTMLRTKEFYYQQMKHQMDSLTNNSLAFMDKTSISLQGISSSLDKATSSLVETQKLLEESRKMLEEERKKRNARALKFGIGGVAIGALITALIMAN</sequence>
<keyword evidence="1" id="KW-0812">Transmembrane</keyword>
<protein>
    <submittedName>
        <fullName evidence="3">Uncharacterized protein</fullName>
    </submittedName>
</protein>
<evidence type="ECO:0000256" key="2">
    <source>
        <dbReference type="SAM" id="SignalP"/>
    </source>
</evidence>
<dbReference type="RefSeq" id="WP_146307611.1">
    <property type="nucleotide sequence ID" value="NZ_VOHS01000041.1"/>
</dbReference>
<proteinExistence type="predicted"/>